<evidence type="ECO:0000256" key="24">
    <source>
        <dbReference type="SAM" id="MobiDB-lite"/>
    </source>
</evidence>
<dbReference type="FunFam" id="2.70.150.10:FF:000054">
    <property type="entry name" value="Phospholipid-transporting ATPase"/>
    <property type="match status" value="1"/>
</dbReference>
<dbReference type="SUPFAM" id="SSF81665">
    <property type="entry name" value="Calcium ATPase, transmembrane domain M"/>
    <property type="match status" value="1"/>
</dbReference>
<dbReference type="InterPro" id="IPR001692">
    <property type="entry name" value="Histidinol_DH_CS"/>
</dbReference>
<feature type="binding site" evidence="20">
    <location>
        <position position="713"/>
    </location>
    <ligand>
        <name>ATP</name>
        <dbReference type="ChEBI" id="CHEBI:30616"/>
    </ligand>
</feature>
<comment type="catalytic activity">
    <reaction evidence="18 23">
        <text>ATP + H2O + phospholipidSide 1 = ADP + phosphate + phospholipidSide 2.</text>
        <dbReference type="EC" id="7.6.2.1"/>
    </reaction>
</comment>
<dbReference type="InterPro" id="IPR023299">
    <property type="entry name" value="ATPase_P-typ_cyto_dom_N"/>
</dbReference>
<sequence>RPSPSLVDSLKPICAGLEPSSRMDSNSQIEISESASQVPDFIRNSSSQRSISPVQSVWSKTSGGRSIREVSFGELESKPVRHGSRGADSEGFSASYKEINDDDARLIYINDPDRTDEKFEFAGNSIRTGKYSILTFLPRNLFEQFHRVAYIYFLVIAILNQLPQLAVFGRGASIMPLAFVLLVTAIKDGYEDYRRHRSDKIENSRLAWALLNEQFQQIRWKDIRVGQIIKVSANETLPCDMVLLSTSDTTGVAYVQTTNLDGESNLKTRYAKQETQTKNVENEKISGLIKCEKPNRNIYGFQANMDIDGKRISLGPSNIILRGCELKNTEWAVGVVVYAGRETKAMLNNSGAPSKRSHLETRMNREIIFLSIFLVALCTIVSACHGVWLRRHKDELDLMQFYRKKDYSGNEVEDYNYYGWGLEIFFVFLMSVIVFQIMIPISLYISMELVRVGQAFFMIQDNRMWWAGLRPKERLRLTPSFLIYQKENTQEGKHVCDFFIALAACNTIVPITVETPDAAVNLVDYQGESPDEQALVYAAAAYGFMLIERTSGHIVIDIHGERQRFNVLGLHEFDSDRKRMSVILGCPDKTVKVFVKGADTSMFSVINRSLHLNMLKVIETHLHTYSSKGLRTLVIGMRELSPSEFEQWQSSYELASTALMGRAALLRKVAGNIENHLTILGASGIEDKLQQGVPEAIESLRTAGIKVWVLTGDKQETAISIGYSSKLLTSKMTQIVINNNSKDSCRKSLQDALLMWKKLTTDSSATPGGSRTGLNEVALIIDGTSLVYILDTDLEEQLFELASKCDVVLCCRVAPLQKAGIVALIKNRTDDMTLAIGDGANDVSMIQMADVGIGISGQEGRQAVMASDFAMGQFRFLVPLLLVHGHWNYQRMSYMILYNFYRNAVFVLVLFWYVLFTSFTLTTAITDWSSVLFSVIYTSFPTIVVGILDKDLSRTSLIEHPQLYGAGQRQKVTTENCSGAFFHIAKTALFWLCLLCIMIGALLPRFLIKVFMQYYKPTDIQIAREAEKFNTSRASQAKLCLTLVDLPSVSTFLMGAACPNCSMKSYKLSDLTSTEVESLKARPRIDFSSIFNVVQPIVDDIRNRGDAAVKDYTMRFDKVELDIVVENVNDLPDPVLDPAVQKAFDVAYDNIFAFHFEQKPVEKIVENMEGVRCKRVARCISSVGLYVPGGTAVLPSTALMLSVPAQIAGCKTIVLATPPAEDGSICKEVLYCAKKAGVTHILKAGGAQAISAMAWGTESCPKNSEAMISIDMPAGPSEVLVIADKHANPVHIAADLLSQAEHGPDSQVVLVVAGEGVNITAIEDEISKQCNSLPRGNFASKALSHSFTVYARDMLEAISFSNLYAPEHLIINVKDAEKWEPFIENAGSVFLGQWTPESVGDYASGTNHVLPTYGYARMYGGVSLDSFLKYITVQSLTEEGLRNLGPYVATMAEVEGLDAHKRAVTLRLQDIEARQVSNLR</sequence>
<evidence type="ECO:0000256" key="13">
    <source>
        <dbReference type="ARBA" id="ARBA00022989"/>
    </source>
</evidence>
<dbReference type="SUPFAM" id="SSF81653">
    <property type="entry name" value="Calcium ATPase, transduction domain A"/>
    <property type="match status" value="1"/>
</dbReference>
<dbReference type="GO" id="GO:0140326">
    <property type="term" value="F:ATPase-coupled intramembrane lipid transporter activity"/>
    <property type="evidence" value="ECO:0007669"/>
    <property type="project" value="UniProtKB-EC"/>
</dbReference>
<dbReference type="Gene3D" id="3.40.50.1000">
    <property type="entry name" value="HAD superfamily/HAD-like"/>
    <property type="match status" value="1"/>
</dbReference>
<protein>
    <recommendedName>
        <fullName evidence="23">Phospholipid-transporting ATPase</fullName>
        <ecNumber evidence="23">7.6.2.1</ecNumber>
    </recommendedName>
</protein>
<comment type="caution">
    <text evidence="27">The sequence shown here is derived from an EMBL/GenBank/DDBJ whole genome shotgun (WGS) entry which is preliminary data.</text>
</comment>
<feature type="binding site" evidence="20">
    <location>
        <position position="711"/>
    </location>
    <ligand>
        <name>ATP</name>
        <dbReference type="ChEBI" id="CHEBI:30616"/>
    </ligand>
</feature>
<dbReference type="PANTHER" id="PTHR24092:SF91">
    <property type="entry name" value="PHOSPHOLIPID-TRANSPORTING ATPASE 1"/>
    <property type="match status" value="1"/>
</dbReference>
<dbReference type="CDD" id="cd06572">
    <property type="entry name" value="Histidinol_dh"/>
    <property type="match status" value="1"/>
</dbReference>
<evidence type="ECO:0000256" key="3">
    <source>
        <dbReference type="ARBA" id="ARBA00004940"/>
    </source>
</evidence>
<feature type="binding site" evidence="21">
    <location>
        <position position="838"/>
    </location>
    <ligand>
        <name>Mg(2+)</name>
        <dbReference type="ChEBI" id="CHEBI:18420"/>
    </ligand>
</feature>
<dbReference type="Gene3D" id="3.40.1110.10">
    <property type="entry name" value="Calcium-transporting ATPase, cytoplasmic domain N"/>
    <property type="match status" value="1"/>
</dbReference>
<dbReference type="FunFam" id="1.20.5.1300:FF:000002">
    <property type="entry name" value="Histidinol dehydrogenase, chloroplastic"/>
    <property type="match status" value="1"/>
</dbReference>
<feature type="transmembrane region" description="Helical" evidence="23">
    <location>
        <begin position="988"/>
        <end position="1008"/>
    </location>
</feature>
<evidence type="ECO:0000313" key="27">
    <source>
        <dbReference type="EMBL" id="KAL0397361.1"/>
    </source>
</evidence>
<evidence type="ECO:0000256" key="19">
    <source>
        <dbReference type="ARBA" id="ARBA00049489"/>
    </source>
</evidence>
<dbReference type="Pfam" id="PF13246">
    <property type="entry name" value="Cation_ATPase"/>
    <property type="match status" value="1"/>
</dbReference>
<comment type="cofactor">
    <cofactor evidence="21">
        <name>Mg(2+)</name>
        <dbReference type="ChEBI" id="CHEBI:18420"/>
    </cofactor>
</comment>
<evidence type="ECO:0000256" key="11">
    <source>
        <dbReference type="ARBA" id="ARBA00022842"/>
    </source>
</evidence>
<dbReference type="NCBIfam" id="TIGR01652">
    <property type="entry name" value="ATPase-Plipid"/>
    <property type="match status" value="2"/>
</dbReference>
<keyword evidence="13 23" id="KW-1133">Transmembrane helix</keyword>
<dbReference type="Pfam" id="PF16209">
    <property type="entry name" value="PhoLip_ATPase_N"/>
    <property type="match status" value="1"/>
</dbReference>
<proteinExistence type="inferred from homology"/>
<dbReference type="GO" id="GO:0000287">
    <property type="term" value="F:magnesium ion binding"/>
    <property type="evidence" value="ECO:0007669"/>
    <property type="project" value="UniProtKB-UniRule"/>
</dbReference>
<comment type="similarity">
    <text evidence="4 23">Belongs to the cation transport ATPase (P-type) (TC 3.A.3) family. Type IV subfamily.</text>
</comment>
<evidence type="ECO:0000256" key="2">
    <source>
        <dbReference type="ARBA" id="ARBA00004141"/>
    </source>
</evidence>
<dbReference type="PRINTS" id="PR00083">
    <property type="entry name" value="HOLDHDRGNASE"/>
</dbReference>
<name>A0AAW2T0N6_9LAMI</name>
<feature type="domain" description="P-type ATPase C-terminal" evidence="26">
    <location>
        <begin position="864"/>
        <end position="972"/>
    </location>
</feature>
<dbReference type="InterPro" id="IPR008250">
    <property type="entry name" value="ATPase_P-typ_transduc_dom_A_sf"/>
</dbReference>
<keyword evidence="9" id="KW-0862">Zinc</keyword>
<dbReference type="InterPro" id="IPR032630">
    <property type="entry name" value="P_typ_ATPase_c"/>
</dbReference>
<evidence type="ECO:0000259" key="25">
    <source>
        <dbReference type="Pfam" id="PF16209"/>
    </source>
</evidence>
<reference evidence="27" key="2">
    <citation type="journal article" date="2024" name="Plant">
        <title>Genomic evolution and insights into agronomic trait innovations of Sesamum species.</title>
        <authorList>
            <person name="Miao H."/>
            <person name="Wang L."/>
            <person name="Qu L."/>
            <person name="Liu H."/>
            <person name="Sun Y."/>
            <person name="Le M."/>
            <person name="Wang Q."/>
            <person name="Wei S."/>
            <person name="Zheng Y."/>
            <person name="Lin W."/>
            <person name="Duan Y."/>
            <person name="Cao H."/>
            <person name="Xiong S."/>
            <person name="Wang X."/>
            <person name="Wei L."/>
            <person name="Li C."/>
            <person name="Ma Q."/>
            <person name="Ju M."/>
            <person name="Zhao R."/>
            <person name="Li G."/>
            <person name="Mu C."/>
            <person name="Tian Q."/>
            <person name="Mei H."/>
            <person name="Zhang T."/>
            <person name="Gao T."/>
            <person name="Zhang H."/>
        </authorList>
    </citation>
    <scope>NUCLEOTIDE SEQUENCE</scope>
    <source>
        <strain evidence="27">KEN8</strain>
    </source>
</reference>
<evidence type="ECO:0000256" key="10">
    <source>
        <dbReference type="ARBA" id="ARBA00022840"/>
    </source>
</evidence>
<keyword evidence="11 21" id="KW-0460">Magnesium</keyword>
<keyword evidence="17 23" id="KW-0472">Membrane</keyword>
<feature type="domain" description="P-type ATPase N-terminal" evidence="25">
    <location>
        <begin position="107"/>
        <end position="173"/>
    </location>
</feature>
<comment type="similarity">
    <text evidence="22">Belongs to the histidinol dehydrogenase family.</text>
</comment>
<evidence type="ECO:0000256" key="5">
    <source>
        <dbReference type="ARBA" id="ARBA00022605"/>
    </source>
</evidence>
<dbReference type="CDD" id="cd02073">
    <property type="entry name" value="P-type_ATPase_APLT_Dnf-like"/>
    <property type="match status" value="1"/>
</dbReference>
<comment type="cofactor">
    <cofactor evidence="1">
        <name>Zn(2+)</name>
        <dbReference type="ChEBI" id="CHEBI:29105"/>
    </cofactor>
</comment>
<feature type="binding site" evidence="20">
    <location>
        <position position="631"/>
    </location>
    <ligand>
        <name>ATP</name>
        <dbReference type="ChEBI" id="CHEBI:30616"/>
    </ligand>
</feature>
<dbReference type="InterPro" id="IPR032631">
    <property type="entry name" value="P-type_ATPase_N"/>
</dbReference>
<evidence type="ECO:0000256" key="18">
    <source>
        <dbReference type="ARBA" id="ARBA00034036"/>
    </source>
</evidence>
<accession>A0AAW2T0N6</accession>
<dbReference type="InterPro" id="IPR006539">
    <property type="entry name" value="P-type_ATPase_IV"/>
</dbReference>
<dbReference type="EC" id="7.6.2.1" evidence="23"/>
<dbReference type="InterPro" id="IPR023214">
    <property type="entry name" value="HAD_sf"/>
</dbReference>
<keyword evidence="7 21" id="KW-0479">Metal-binding</keyword>
<feature type="binding site" evidence="20">
    <location>
        <position position="841"/>
    </location>
    <ligand>
        <name>ATP</name>
        <dbReference type="ChEBI" id="CHEBI:30616"/>
    </ligand>
</feature>
<feature type="binding site" evidence="20">
    <location>
        <position position="532"/>
    </location>
    <ligand>
        <name>ATP</name>
        <dbReference type="ChEBI" id="CHEBI:30616"/>
    </ligand>
</feature>
<dbReference type="GO" id="GO:0005524">
    <property type="term" value="F:ATP binding"/>
    <property type="evidence" value="ECO:0007669"/>
    <property type="project" value="UniProtKB-UniRule"/>
</dbReference>
<feature type="binding site" evidence="20">
    <location>
        <position position="812"/>
    </location>
    <ligand>
        <name>ATP</name>
        <dbReference type="ChEBI" id="CHEBI:30616"/>
    </ligand>
</feature>
<evidence type="ECO:0000256" key="22">
    <source>
        <dbReference type="RuleBase" id="RU004175"/>
    </source>
</evidence>
<dbReference type="SUPFAM" id="SSF81660">
    <property type="entry name" value="Metal cation-transporting ATPase, ATP-binding domain N"/>
    <property type="match status" value="1"/>
</dbReference>
<dbReference type="NCBIfam" id="TIGR00069">
    <property type="entry name" value="hisD"/>
    <property type="match status" value="1"/>
</dbReference>
<feature type="binding site" evidence="20">
    <location>
        <position position="842"/>
    </location>
    <ligand>
        <name>ATP</name>
        <dbReference type="ChEBI" id="CHEBI:30616"/>
    </ligand>
</feature>
<dbReference type="GO" id="GO:0045332">
    <property type="term" value="P:phospholipid translocation"/>
    <property type="evidence" value="ECO:0007669"/>
    <property type="project" value="TreeGrafter"/>
</dbReference>
<evidence type="ECO:0000256" key="1">
    <source>
        <dbReference type="ARBA" id="ARBA00001947"/>
    </source>
</evidence>
<dbReference type="Gene3D" id="3.40.50.1980">
    <property type="entry name" value="Nitrogenase molybdenum iron protein domain"/>
    <property type="match status" value="2"/>
</dbReference>
<keyword evidence="15" id="KW-0520">NAD</keyword>
<feature type="transmembrane region" description="Helical" evidence="23">
    <location>
        <begin position="172"/>
        <end position="190"/>
    </location>
</feature>
<comment type="pathway">
    <text evidence="3">Amino-acid biosynthesis; L-histidine biosynthesis; L-histidine from 5-phospho-alpha-D-ribose 1-diphosphate: step 9/9.</text>
</comment>
<keyword evidence="12 23" id="KW-1278">Translocase</keyword>
<evidence type="ECO:0000256" key="12">
    <source>
        <dbReference type="ARBA" id="ARBA00022967"/>
    </source>
</evidence>
<dbReference type="InterPro" id="IPR001757">
    <property type="entry name" value="P_typ_ATPase"/>
</dbReference>
<dbReference type="SUPFAM" id="SSF56784">
    <property type="entry name" value="HAD-like"/>
    <property type="match status" value="1"/>
</dbReference>
<evidence type="ECO:0000256" key="23">
    <source>
        <dbReference type="RuleBase" id="RU362033"/>
    </source>
</evidence>
<evidence type="ECO:0000256" key="14">
    <source>
        <dbReference type="ARBA" id="ARBA00023002"/>
    </source>
</evidence>
<dbReference type="Gene3D" id="1.20.5.1300">
    <property type="match status" value="1"/>
</dbReference>
<evidence type="ECO:0000256" key="6">
    <source>
        <dbReference type="ARBA" id="ARBA00022692"/>
    </source>
</evidence>
<feature type="binding site" evidence="20">
    <location>
        <position position="818"/>
    </location>
    <ligand>
        <name>ATP</name>
        <dbReference type="ChEBI" id="CHEBI:30616"/>
    </ligand>
</feature>
<dbReference type="PANTHER" id="PTHR24092">
    <property type="entry name" value="PROBABLE PHOSPHOLIPID-TRANSPORTING ATPASE"/>
    <property type="match status" value="1"/>
</dbReference>
<reference evidence="27" key="1">
    <citation type="submission" date="2020-06" db="EMBL/GenBank/DDBJ databases">
        <authorList>
            <person name="Li T."/>
            <person name="Hu X."/>
            <person name="Zhang T."/>
            <person name="Song X."/>
            <person name="Zhang H."/>
            <person name="Dai N."/>
            <person name="Sheng W."/>
            <person name="Hou X."/>
            <person name="Wei L."/>
        </authorList>
    </citation>
    <scope>NUCLEOTIDE SEQUENCE</scope>
    <source>
        <strain evidence="27">KEN8</strain>
        <tissue evidence="27">Leaf</tissue>
    </source>
</reference>
<feature type="non-terminal residue" evidence="27">
    <location>
        <position position="1"/>
    </location>
</feature>
<dbReference type="GO" id="GO:0004399">
    <property type="term" value="F:histidinol dehydrogenase activity"/>
    <property type="evidence" value="ECO:0007669"/>
    <property type="project" value="UniProtKB-EC"/>
</dbReference>
<dbReference type="InterPro" id="IPR023298">
    <property type="entry name" value="ATPase_P-typ_TM_dom_sf"/>
</dbReference>
<feature type="binding site" evidence="21">
    <location>
        <position position="842"/>
    </location>
    <ligand>
        <name>Mg(2+)</name>
        <dbReference type="ChEBI" id="CHEBI:18420"/>
    </ligand>
</feature>
<feature type="binding site" evidence="20">
    <location>
        <position position="573"/>
    </location>
    <ligand>
        <name>ATP</name>
        <dbReference type="ChEBI" id="CHEBI:30616"/>
    </ligand>
</feature>
<feature type="binding site" evidence="20">
    <location>
        <position position="712"/>
    </location>
    <ligand>
        <name>ATP</name>
        <dbReference type="ChEBI" id="CHEBI:30616"/>
    </ligand>
</feature>
<dbReference type="GO" id="GO:0051287">
    <property type="term" value="F:NAD binding"/>
    <property type="evidence" value="ECO:0007669"/>
    <property type="project" value="InterPro"/>
</dbReference>
<evidence type="ECO:0000256" key="20">
    <source>
        <dbReference type="PIRSR" id="PIRSR606539-2"/>
    </source>
</evidence>
<comment type="subcellular location">
    <subcellularLocation>
        <location evidence="2 23">Membrane</location>
        <topology evidence="2 23">Multi-pass membrane protein</topology>
    </subcellularLocation>
</comment>
<keyword evidence="6 23" id="KW-0812">Transmembrane</keyword>
<dbReference type="GO" id="GO:0016887">
    <property type="term" value="F:ATP hydrolysis activity"/>
    <property type="evidence" value="ECO:0007669"/>
    <property type="project" value="InterPro"/>
</dbReference>
<dbReference type="InterPro" id="IPR012131">
    <property type="entry name" value="Hstdl_DH"/>
</dbReference>
<dbReference type="NCBIfam" id="TIGR01494">
    <property type="entry name" value="ATPase_P-type"/>
    <property type="match status" value="2"/>
</dbReference>
<keyword evidence="10 20" id="KW-0067">ATP-binding</keyword>
<dbReference type="FunFam" id="3.40.50.1980:FF:000019">
    <property type="entry name" value="Histidinol dehydrogenase, chloroplastic"/>
    <property type="match status" value="1"/>
</dbReference>
<evidence type="ECO:0000256" key="21">
    <source>
        <dbReference type="PIRSR" id="PIRSR606539-3"/>
    </source>
</evidence>
<feature type="transmembrane region" description="Helical" evidence="23">
    <location>
        <begin position="928"/>
        <end position="948"/>
    </location>
</feature>
<feature type="transmembrane region" description="Helical" evidence="23">
    <location>
        <begin position="900"/>
        <end position="922"/>
    </location>
</feature>
<evidence type="ECO:0000256" key="4">
    <source>
        <dbReference type="ARBA" id="ARBA00008109"/>
    </source>
</evidence>
<evidence type="ECO:0000256" key="17">
    <source>
        <dbReference type="ARBA" id="ARBA00023136"/>
    </source>
</evidence>
<gene>
    <name evidence="27" type="ORF">Scaly_0184500</name>
</gene>
<feature type="binding site" evidence="20">
    <location>
        <position position="596"/>
    </location>
    <ligand>
        <name>ATP</name>
        <dbReference type="ChEBI" id="CHEBI:30616"/>
    </ligand>
</feature>
<dbReference type="PROSITE" id="PS00611">
    <property type="entry name" value="HISOL_DEHYDROGENASE"/>
    <property type="match status" value="1"/>
</dbReference>
<dbReference type="Pfam" id="PF16212">
    <property type="entry name" value="PhoLip_ATPase_C"/>
    <property type="match status" value="1"/>
</dbReference>
<dbReference type="SUPFAM" id="SSF53720">
    <property type="entry name" value="ALDH-like"/>
    <property type="match status" value="1"/>
</dbReference>
<dbReference type="InterPro" id="IPR036412">
    <property type="entry name" value="HAD-like_sf"/>
</dbReference>
<organism evidence="27">
    <name type="scientific">Sesamum calycinum</name>
    <dbReference type="NCBI Taxonomy" id="2727403"/>
    <lineage>
        <taxon>Eukaryota</taxon>
        <taxon>Viridiplantae</taxon>
        <taxon>Streptophyta</taxon>
        <taxon>Embryophyta</taxon>
        <taxon>Tracheophyta</taxon>
        <taxon>Spermatophyta</taxon>
        <taxon>Magnoliopsida</taxon>
        <taxon>eudicotyledons</taxon>
        <taxon>Gunneridae</taxon>
        <taxon>Pentapetalae</taxon>
        <taxon>asterids</taxon>
        <taxon>lamiids</taxon>
        <taxon>Lamiales</taxon>
        <taxon>Pedaliaceae</taxon>
        <taxon>Sesamum</taxon>
    </lineage>
</organism>
<evidence type="ECO:0000256" key="9">
    <source>
        <dbReference type="ARBA" id="ARBA00022833"/>
    </source>
</evidence>
<dbReference type="EMBL" id="JACGWM010000001">
    <property type="protein sequence ID" value="KAL0397361.1"/>
    <property type="molecule type" value="Genomic_DNA"/>
</dbReference>
<dbReference type="FunFam" id="3.40.1110.10:FF:000025">
    <property type="entry name" value="Phospholipid-transporting ATPase"/>
    <property type="match status" value="1"/>
</dbReference>
<feature type="transmembrane region" description="Helical" evidence="23">
    <location>
        <begin position="367"/>
        <end position="389"/>
    </location>
</feature>
<keyword evidence="16" id="KW-0368">Histidine biosynthesis</keyword>
<feature type="region of interest" description="Disordered" evidence="24">
    <location>
        <begin position="1"/>
        <end position="27"/>
    </location>
</feature>
<keyword evidence="14" id="KW-0560">Oxidoreductase</keyword>
<evidence type="ECO:0000256" key="7">
    <source>
        <dbReference type="ARBA" id="ARBA00022723"/>
    </source>
</evidence>
<evidence type="ECO:0000256" key="16">
    <source>
        <dbReference type="ARBA" id="ARBA00023102"/>
    </source>
</evidence>
<evidence type="ECO:0000256" key="15">
    <source>
        <dbReference type="ARBA" id="ARBA00023027"/>
    </source>
</evidence>
<dbReference type="FunFam" id="3.40.50.1000:FF:000221">
    <property type="entry name" value="Phospholipid-transporting ATPase"/>
    <property type="match status" value="1"/>
</dbReference>
<dbReference type="GO" id="GO:0000105">
    <property type="term" value="P:L-histidine biosynthetic process"/>
    <property type="evidence" value="ECO:0007669"/>
    <property type="project" value="UniProtKB-KW"/>
</dbReference>
<comment type="catalytic activity">
    <reaction evidence="19">
        <text>L-histidinol + 2 NAD(+) + H2O = L-histidine + 2 NADH + 3 H(+)</text>
        <dbReference type="Rhea" id="RHEA:20641"/>
        <dbReference type="ChEBI" id="CHEBI:15377"/>
        <dbReference type="ChEBI" id="CHEBI:15378"/>
        <dbReference type="ChEBI" id="CHEBI:57540"/>
        <dbReference type="ChEBI" id="CHEBI:57595"/>
        <dbReference type="ChEBI" id="CHEBI:57699"/>
        <dbReference type="ChEBI" id="CHEBI:57945"/>
        <dbReference type="EC" id="1.1.1.23"/>
    </reaction>
</comment>
<keyword evidence="8 20" id="KW-0547">Nucleotide-binding</keyword>
<dbReference type="Pfam" id="PF00815">
    <property type="entry name" value="Histidinol_dh"/>
    <property type="match status" value="1"/>
</dbReference>
<feature type="transmembrane region" description="Helical" evidence="23">
    <location>
        <begin position="424"/>
        <end position="445"/>
    </location>
</feature>
<dbReference type="GO" id="GO:0005886">
    <property type="term" value="C:plasma membrane"/>
    <property type="evidence" value="ECO:0007669"/>
    <property type="project" value="TreeGrafter"/>
</dbReference>
<dbReference type="Gene3D" id="2.70.150.10">
    <property type="entry name" value="Calcium-transporting ATPase, cytoplasmic transduction domain A"/>
    <property type="match status" value="1"/>
</dbReference>
<evidence type="ECO:0000259" key="26">
    <source>
        <dbReference type="Pfam" id="PF16212"/>
    </source>
</evidence>
<dbReference type="InterPro" id="IPR016161">
    <property type="entry name" value="Ald_DH/histidinol_DH"/>
</dbReference>
<keyword evidence="5" id="KW-0028">Amino-acid biosynthesis</keyword>
<evidence type="ECO:0000256" key="8">
    <source>
        <dbReference type="ARBA" id="ARBA00022741"/>
    </source>
</evidence>